<protein>
    <submittedName>
        <fullName evidence="8">Klaroid protein-like isoform X1</fullName>
    </submittedName>
</protein>
<feature type="compositionally biased region" description="Basic and acidic residues" evidence="5">
    <location>
        <begin position="23"/>
        <end position="41"/>
    </location>
</feature>
<organism evidence="7 8">
    <name type="scientific">Galleria mellonella</name>
    <name type="common">Greater wax moth</name>
    <dbReference type="NCBI Taxonomy" id="7137"/>
    <lineage>
        <taxon>Eukaryota</taxon>
        <taxon>Metazoa</taxon>
        <taxon>Ecdysozoa</taxon>
        <taxon>Arthropoda</taxon>
        <taxon>Hexapoda</taxon>
        <taxon>Insecta</taxon>
        <taxon>Pterygota</taxon>
        <taxon>Neoptera</taxon>
        <taxon>Endopterygota</taxon>
        <taxon>Lepidoptera</taxon>
        <taxon>Glossata</taxon>
        <taxon>Ditrysia</taxon>
        <taxon>Pyraloidea</taxon>
        <taxon>Pyralidae</taxon>
        <taxon>Galleriinae</taxon>
        <taxon>Galleria</taxon>
    </lineage>
</organism>
<dbReference type="Gene3D" id="2.60.120.260">
    <property type="entry name" value="Galactose-binding domain-like"/>
    <property type="match status" value="1"/>
</dbReference>
<dbReference type="GeneID" id="113510654"/>
<keyword evidence="7" id="KW-1185">Reference proteome</keyword>
<evidence type="ECO:0000256" key="2">
    <source>
        <dbReference type="ARBA" id="ARBA00022692"/>
    </source>
</evidence>
<keyword evidence="2" id="KW-0812">Transmembrane</keyword>
<feature type="region of interest" description="Disordered" evidence="5">
    <location>
        <begin position="1"/>
        <end position="111"/>
    </location>
</feature>
<evidence type="ECO:0000256" key="4">
    <source>
        <dbReference type="ARBA" id="ARBA00023136"/>
    </source>
</evidence>
<dbReference type="PANTHER" id="PTHR12911">
    <property type="entry name" value="SAD1/UNC-84-LIKE PROTEIN-RELATED"/>
    <property type="match status" value="1"/>
</dbReference>
<evidence type="ECO:0000259" key="6">
    <source>
        <dbReference type="PROSITE" id="PS51469"/>
    </source>
</evidence>
<dbReference type="PROSITE" id="PS51469">
    <property type="entry name" value="SUN"/>
    <property type="match status" value="1"/>
</dbReference>
<proteinExistence type="predicted"/>
<dbReference type="Pfam" id="PF07738">
    <property type="entry name" value="Sad1_UNC"/>
    <property type="match status" value="1"/>
</dbReference>
<reference evidence="8" key="1">
    <citation type="submission" date="2025-08" db="UniProtKB">
        <authorList>
            <consortium name="RefSeq"/>
        </authorList>
    </citation>
    <scope>IDENTIFICATION</scope>
    <source>
        <tissue evidence="8">Whole larvae</tissue>
    </source>
</reference>
<evidence type="ECO:0000256" key="1">
    <source>
        <dbReference type="ARBA" id="ARBA00004370"/>
    </source>
</evidence>
<dbReference type="PANTHER" id="PTHR12911:SF8">
    <property type="entry name" value="KLAROID PROTEIN-RELATED"/>
    <property type="match status" value="1"/>
</dbReference>
<feature type="domain" description="SUN" evidence="6">
    <location>
        <begin position="621"/>
        <end position="791"/>
    </location>
</feature>
<dbReference type="InterPro" id="IPR045119">
    <property type="entry name" value="SUN1-5"/>
</dbReference>
<name>A0ABM3N7Q6_GALME</name>
<comment type="subcellular location">
    <subcellularLocation>
        <location evidence="1">Membrane</location>
    </subcellularLocation>
</comment>
<evidence type="ECO:0000313" key="8">
    <source>
        <dbReference type="RefSeq" id="XP_052759550.1"/>
    </source>
</evidence>
<accession>A0ABM3N7Q6</accession>
<dbReference type="InterPro" id="IPR012919">
    <property type="entry name" value="SUN_dom"/>
</dbReference>
<keyword evidence="4" id="KW-0472">Membrane</keyword>
<dbReference type="RefSeq" id="XP_052759550.1">
    <property type="nucleotide sequence ID" value="XM_052903590.1"/>
</dbReference>
<evidence type="ECO:0000256" key="5">
    <source>
        <dbReference type="SAM" id="MobiDB-lite"/>
    </source>
</evidence>
<evidence type="ECO:0000313" key="7">
    <source>
        <dbReference type="Proteomes" id="UP001652740"/>
    </source>
</evidence>
<keyword evidence="3" id="KW-1133">Transmembrane helix</keyword>
<evidence type="ECO:0000256" key="3">
    <source>
        <dbReference type="ARBA" id="ARBA00022989"/>
    </source>
</evidence>
<sequence length="807" mass="92285">MENPAVTELRSRSRSKTPFLRSSCDRENCMEGEDHTHDKSGRKTPVKRNTPVKQLHPTTNKTIPEPIIEIDDDEDSPPAHRTRHSTRIEKQVKTSDYSSEENTDPPKGQQKEIYQNVVNSRYERAATSSHHYSFADINFSPINTSHNVTHDRSFRIGSPTYSACSTDSSFAEQALADTSALLERDPSGEHLPSRLYKMAGEYWNKYPKTDYTYSPLSKDRVELAPGQVAVPNMSRRSLSQFRIQGPNTSVDEMDRLTGTAIWRSSTVRKRYTSVDSSDDESAFYRGNGGYPPAEQRWLITRFLLAVITTITTTVSSTYRKIVGPSHRYPYTDRRPAKAGFVSQAASVAAAPFYWIYTMIKSMVTTTVTTVTETITPNHVSQSEKYTSHSSHVKTVVKQRRWPWFLLLLLPLLAYGCYNYSDYILPQEKPVIDTYKSPQIVQDVDLSKRMAALEDWAVNVDSKLKLFDHKLSKFDNLEAQIEQYSLKHLQRNFINIFNLHDNSESIRAKLKEYFDKHYITKEQMQVMSQEIHERLINSWKPEMDEDKIRGMIQEYLAVFERRQMELIVEKIKEYVKEVHTHTVHHVETGLDVEAVKKIVAGMLDVYDADKTGLVDYALESAGGQVISTKCTELYQIKTKQYSILGLPVWWVYTSPRYALTPGAMPAECWAFQGFPGYLVVRTYAVIEVTGFSLEHMSRLLAVDGKIESAPKNFSVYGLHGEMDPEPHLFGDYMYDANGTAIQYFPVKYPKTTNIGGVDYPVAYDIIELRVESNHGNPTYTCVYRFRVHGNPLSDIRRATEDSIKDSES</sequence>
<gene>
    <name evidence="8" type="primary">LOC113510654</name>
</gene>
<dbReference type="Proteomes" id="UP001652740">
    <property type="component" value="Unplaced"/>
</dbReference>